<dbReference type="NCBIfam" id="TIGR00666">
    <property type="entry name" value="PBP4"/>
    <property type="match status" value="1"/>
</dbReference>
<keyword evidence="4" id="KW-1185">Reference proteome</keyword>
<dbReference type="GO" id="GO:0000270">
    <property type="term" value="P:peptidoglycan metabolic process"/>
    <property type="evidence" value="ECO:0007669"/>
    <property type="project" value="TreeGrafter"/>
</dbReference>
<dbReference type="EMBL" id="MSLT01000007">
    <property type="protein sequence ID" value="OUD14994.1"/>
    <property type="molecule type" value="Genomic_DNA"/>
</dbReference>
<name>A0A251X9Y4_9GAMM</name>
<dbReference type="Gene3D" id="3.40.710.10">
    <property type="entry name" value="DD-peptidase/beta-lactamase superfamily"/>
    <property type="match status" value="1"/>
</dbReference>
<dbReference type="InterPro" id="IPR000667">
    <property type="entry name" value="Peptidase_S13"/>
</dbReference>
<comment type="caution">
    <text evidence="3">The sequence shown here is derived from an EMBL/GenBank/DDBJ whole genome shotgun (WGS) entry which is preliminary data.</text>
</comment>
<dbReference type="Pfam" id="PF02113">
    <property type="entry name" value="Peptidase_S13"/>
    <property type="match status" value="1"/>
</dbReference>
<reference evidence="3 4" key="1">
    <citation type="submission" date="2016-12" db="EMBL/GenBank/DDBJ databases">
        <title>Thioflexothrix psekupsii D3 genome sequencing and assembly.</title>
        <authorList>
            <person name="Fomenkov A."/>
            <person name="Vincze T."/>
            <person name="Grabovich M."/>
            <person name="Anton B.P."/>
            <person name="Dubinina G."/>
            <person name="Orlova M."/>
            <person name="Belousova E."/>
            <person name="Roberts R.J."/>
        </authorList>
    </citation>
    <scope>NUCLEOTIDE SEQUENCE [LARGE SCALE GENOMIC DNA]</scope>
    <source>
        <strain evidence="3">D3</strain>
    </source>
</reference>
<dbReference type="InterPro" id="IPR012338">
    <property type="entry name" value="Beta-lactam/transpept-like"/>
</dbReference>
<keyword evidence="3" id="KW-0121">Carboxypeptidase</keyword>
<gene>
    <name evidence="3" type="ORF">TPSD3_04645</name>
</gene>
<dbReference type="PANTHER" id="PTHR30023">
    <property type="entry name" value="D-ALANYL-D-ALANINE CARBOXYPEPTIDASE"/>
    <property type="match status" value="1"/>
</dbReference>
<dbReference type="OrthoDB" id="9802627at2"/>
<dbReference type="AlphaFoldDB" id="A0A251X9Y4"/>
<keyword evidence="2" id="KW-0378">Hydrolase</keyword>
<protein>
    <submittedName>
        <fullName evidence="3">D-alanyl-D-alanine carboxypeptidase/D-alanyl-D-alanine-endopeptidase</fullName>
    </submittedName>
</protein>
<sequence>MKFFALSPVIYGVIFLLLTTLFQTQFVQAQADLAALRQEIDAALNSRCLNRNETSIHITSLSDGRTLYDLNGATPLLPASIMKIVTTAAALHYLGPEYRFRTEVLHTGQREGNTIFGDLVLRGRGDPTLTTDALANLVRRLKASGITEIQGRLLADNSFFDQQISAPSWETDRSQRAYDANIGALSVNFNTIAVRVLPGQRAGSAVNAWLDPAPNYFELSNQAKTVNRGNDTISARRTSGEDTVQIRVTGQLPVGSGERVIFINVENPARYAIETFRSLLNEAGIRVLGSSEIVPMGVQGQLLYEHVSQPLSLILKELNTFSNNFIAEQVLKTIAAFHYTGKSATHLDGLELIAQFLREIGVNTRGVMLADGSGLSRRNQFTAEAMTDLLQRMFGRFDIGPDFIASLRVMGAYGTHSRRLNNSPARARVRAKTGTLNRVSTLAGYVSNPQNQVFAFAFFLNSNDCGYAGADKIEDRMIAAIYNFTQQQMPLNSPLATQQY</sequence>
<dbReference type="GO" id="GO:0006508">
    <property type="term" value="P:proteolysis"/>
    <property type="evidence" value="ECO:0007669"/>
    <property type="project" value="InterPro"/>
</dbReference>
<dbReference type="Proteomes" id="UP000194798">
    <property type="component" value="Unassembled WGS sequence"/>
</dbReference>
<evidence type="ECO:0000256" key="1">
    <source>
        <dbReference type="ARBA" id="ARBA00006096"/>
    </source>
</evidence>
<dbReference type="SUPFAM" id="SSF56601">
    <property type="entry name" value="beta-lactamase/transpeptidase-like"/>
    <property type="match status" value="1"/>
</dbReference>
<evidence type="ECO:0000313" key="4">
    <source>
        <dbReference type="Proteomes" id="UP000194798"/>
    </source>
</evidence>
<dbReference type="GO" id="GO:0004185">
    <property type="term" value="F:serine-type carboxypeptidase activity"/>
    <property type="evidence" value="ECO:0007669"/>
    <property type="project" value="InterPro"/>
</dbReference>
<evidence type="ECO:0000313" key="3">
    <source>
        <dbReference type="EMBL" id="OUD14994.1"/>
    </source>
</evidence>
<dbReference type="PANTHER" id="PTHR30023:SF0">
    <property type="entry name" value="PENICILLIN-SENSITIVE CARBOXYPEPTIDASE A"/>
    <property type="match status" value="1"/>
</dbReference>
<accession>A0A251X9Y4</accession>
<dbReference type="RefSeq" id="WP_086487431.1">
    <property type="nucleotide sequence ID" value="NZ_MSLT01000007.1"/>
</dbReference>
<evidence type="ECO:0000256" key="2">
    <source>
        <dbReference type="ARBA" id="ARBA00022801"/>
    </source>
</evidence>
<proteinExistence type="inferred from homology"/>
<keyword evidence="3" id="KW-0645">Protease</keyword>
<dbReference type="Gene3D" id="3.50.80.20">
    <property type="entry name" value="D-Ala-D-Ala carboxypeptidase C, peptidase S13"/>
    <property type="match status" value="1"/>
</dbReference>
<comment type="similarity">
    <text evidence="1">Belongs to the peptidase S13 family.</text>
</comment>
<dbReference type="PRINTS" id="PR00922">
    <property type="entry name" value="DADACBPTASE3"/>
</dbReference>
<organism evidence="3 4">
    <name type="scientific">Thioflexithrix psekupsensis</name>
    <dbReference type="NCBI Taxonomy" id="1570016"/>
    <lineage>
        <taxon>Bacteria</taxon>
        <taxon>Pseudomonadati</taxon>
        <taxon>Pseudomonadota</taxon>
        <taxon>Gammaproteobacteria</taxon>
        <taxon>Thiotrichales</taxon>
        <taxon>Thioflexithrix</taxon>
    </lineage>
</organism>